<name>A0ABQ0D454_9HELI</name>
<evidence type="ECO:0000313" key="1">
    <source>
        <dbReference type="EMBL" id="GAB0172959.1"/>
    </source>
</evidence>
<gene>
    <name evidence="1" type="ORF">NHP164001_09750</name>
</gene>
<keyword evidence="2" id="KW-1185">Reference proteome</keyword>
<reference evidence="1 2" key="1">
    <citation type="submission" date="2024-06" db="EMBL/GenBank/DDBJ databases">
        <title>Draft genome sequence of Helicobacter trogontum NHP16-4001.</title>
        <authorList>
            <person name="Rimbara E."/>
            <person name="Suzuki M."/>
        </authorList>
    </citation>
    <scope>NUCLEOTIDE SEQUENCE [LARGE SCALE GENOMIC DNA]</scope>
    <source>
        <strain evidence="1 2">NHP16-4001</strain>
    </source>
</reference>
<proteinExistence type="predicted"/>
<evidence type="ECO:0000313" key="2">
    <source>
        <dbReference type="Proteomes" id="UP001562457"/>
    </source>
</evidence>
<dbReference type="Proteomes" id="UP001562457">
    <property type="component" value="Unassembled WGS sequence"/>
</dbReference>
<sequence>MNEIKIISNTLNNKQTAYKTPSKIKEKAIPMNMAVSIIY</sequence>
<protein>
    <submittedName>
        <fullName evidence="1">Uncharacterized protein</fullName>
    </submittedName>
</protein>
<accession>A0ABQ0D454</accession>
<organism evidence="1 2">
    <name type="scientific">Helicobacter trogontum</name>
    <dbReference type="NCBI Taxonomy" id="50960"/>
    <lineage>
        <taxon>Bacteria</taxon>
        <taxon>Pseudomonadati</taxon>
        <taxon>Campylobacterota</taxon>
        <taxon>Epsilonproteobacteria</taxon>
        <taxon>Campylobacterales</taxon>
        <taxon>Helicobacteraceae</taxon>
        <taxon>Helicobacter</taxon>
    </lineage>
</organism>
<dbReference type="EMBL" id="BAAFHN010000019">
    <property type="protein sequence ID" value="GAB0172959.1"/>
    <property type="molecule type" value="Genomic_DNA"/>
</dbReference>
<comment type="caution">
    <text evidence="1">The sequence shown here is derived from an EMBL/GenBank/DDBJ whole genome shotgun (WGS) entry which is preliminary data.</text>
</comment>